<evidence type="ECO:0000313" key="2">
    <source>
        <dbReference type="EMBL" id="KAL3793929.1"/>
    </source>
</evidence>
<dbReference type="InterPro" id="IPR013517">
    <property type="entry name" value="FG-GAP"/>
</dbReference>
<dbReference type="PANTHER" id="PTHR46580:SF4">
    <property type="entry name" value="ATP_GTP-BINDING PROTEIN"/>
    <property type="match status" value="1"/>
</dbReference>
<evidence type="ECO:0000256" key="1">
    <source>
        <dbReference type="ARBA" id="ARBA00022729"/>
    </source>
</evidence>
<evidence type="ECO:0000313" key="3">
    <source>
        <dbReference type="Proteomes" id="UP001530400"/>
    </source>
</evidence>
<dbReference type="PANTHER" id="PTHR46580">
    <property type="entry name" value="SENSOR KINASE-RELATED"/>
    <property type="match status" value="1"/>
</dbReference>
<keyword evidence="3" id="KW-1185">Reference proteome</keyword>
<reference evidence="2 3" key="1">
    <citation type="submission" date="2024-10" db="EMBL/GenBank/DDBJ databases">
        <title>Updated reference genomes for cyclostephanoid diatoms.</title>
        <authorList>
            <person name="Roberts W.R."/>
            <person name="Alverson A.J."/>
        </authorList>
    </citation>
    <scope>NUCLEOTIDE SEQUENCE [LARGE SCALE GENOMIC DNA]</scope>
    <source>
        <strain evidence="2 3">AJA010-31</strain>
    </source>
</reference>
<evidence type="ECO:0008006" key="4">
    <source>
        <dbReference type="Google" id="ProtNLM"/>
    </source>
</evidence>
<protein>
    <recommendedName>
        <fullName evidence="4">Fucolectin tachylectin-4 pentraxin-1 domain-containing protein</fullName>
    </recommendedName>
</protein>
<dbReference type="PROSITE" id="PS51419">
    <property type="entry name" value="RAB"/>
    <property type="match status" value="1"/>
</dbReference>
<dbReference type="SUPFAM" id="SSF49785">
    <property type="entry name" value="Galactose-binding domain-like"/>
    <property type="match status" value="1"/>
</dbReference>
<dbReference type="Pfam" id="PF00071">
    <property type="entry name" value="Ras"/>
    <property type="match status" value="1"/>
</dbReference>
<dbReference type="Gene3D" id="2.130.10.130">
    <property type="entry name" value="Integrin alpha, N-terminal"/>
    <property type="match status" value="4"/>
</dbReference>
<dbReference type="InterPro" id="IPR008979">
    <property type="entry name" value="Galactose-bd-like_sf"/>
</dbReference>
<proteinExistence type="predicted"/>
<dbReference type="Proteomes" id="UP001530400">
    <property type="component" value="Unassembled WGS sequence"/>
</dbReference>
<dbReference type="SUPFAM" id="SSF52540">
    <property type="entry name" value="P-loop containing nucleoside triphosphate hydrolases"/>
    <property type="match status" value="1"/>
</dbReference>
<dbReference type="SMART" id="SM00175">
    <property type="entry name" value="RAB"/>
    <property type="match status" value="1"/>
</dbReference>
<dbReference type="FunFam" id="3.40.50.300:FF:001447">
    <property type="entry name" value="Ras-related protein Rab-1B"/>
    <property type="match status" value="1"/>
</dbReference>
<dbReference type="InterPro" id="IPR028994">
    <property type="entry name" value="Integrin_alpha_N"/>
</dbReference>
<dbReference type="EMBL" id="JALLPJ020000376">
    <property type="protein sequence ID" value="KAL3793929.1"/>
    <property type="molecule type" value="Genomic_DNA"/>
</dbReference>
<accession>A0ABD3Q0I2</accession>
<dbReference type="SUPFAM" id="SSF69318">
    <property type="entry name" value="Integrin alpha N-terminal domain"/>
    <property type="match status" value="2"/>
</dbReference>
<gene>
    <name evidence="2" type="ORF">ACHAWO_002309</name>
</gene>
<sequence>MKRKPNILAPALVLSRLSRPAMARYYYPNAGLNGRPSYLRGERDDIHMKNSDEMGAHHNEFLLHPYYRHPYLRNRDSTEMKEQIARIKNAKAGVLNNDWQERDLQTSFSVPAFTVMDILGAPLRTEGIAVGDLNGDGHPDMVRVDWEGVDHILLNDGLGNFTMIDLPGSTRWTAAVALGDMNGDGTLDIVLAKSGAVELLSNDGTGNFTSIYLQENLGYLTDLDIADMNGDSLIDIVLAKWDGPSKLLLNDGTGQFTASDLPFDGNNTAASATALGDVNGDGFVDIVVDNNVGASSDVLLLNDGNCTFTLVNLPSSIYSTTHDIALGDMNGDTHLDIVIGGGTGIGLLLNDGSGNFVFSDLPSQGKLTESIALGDLNNDGRTDIIVGTFGQNYILLNEGAGAFSLSGLPGFIRRTSGIVLIDANNDGNLDIVTGDYGKSLLLMNDAAFLTQTLALDDATVKFEIWDTAGQERYRSLAPMYYRGAAAAVVVYDITNPDSFAGAKSWVKELQRRGDQNVVIAMDGYVDIVIADILGVQFLLNNGTGGFTSSDLPVNGSWFYAVAIGDLSGDETSDIVLSHNEGGLLLLNDGAGNFNPVDLPGFHSAQDIALGDMNGDGRVDIVLANWGGGNELLLNNGDGTFLSSNLQTSCQATHSVSLDDVNADGYIDIVFGCYDGTSQLLLNDGDGTFVAHDLLQLPNQIRDIVFGDVNEDGYLDMVTISEGGGFHLLINDGLGNFSESDSLPVLSGPMIPSIAMADMNSDGHIDIVATTFEGNVLLLNDGSGSFSAFNLPGNAWSSEELVVLDDLNGDGLNDIVNIRYSGNQILFNNGSPTSAPSTIPTVTTFTCLPNARKIRIEALPGEHLQLFKVQVFSSSIGSDIALGKSANQSSTLDNSTLASAAIGTDKYSFSHTGKNDPNAWWELDLEETLPVKAVVLGQHMCRHAPYPRACYCHLSGANVMLLDVYGGTVVNHILDNTCSLLRHVITFDSAYECPTVLFDGGNNEGEL</sequence>
<comment type="caution">
    <text evidence="2">The sequence shown here is derived from an EMBL/GenBank/DDBJ whole genome shotgun (WGS) entry which is preliminary data.</text>
</comment>
<organism evidence="2 3">
    <name type="scientific">Cyclotella atomus</name>
    <dbReference type="NCBI Taxonomy" id="382360"/>
    <lineage>
        <taxon>Eukaryota</taxon>
        <taxon>Sar</taxon>
        <taxon>Stramenopiles</taxon>
        <taxon>Ochrophyta</taxon>
        <taxon>Bacillariophyta</taxon>
        <taxon>Coscinodiscophyceae</taxon>
        <taxon>Thalassiosirophycidae</taxon>
        <taxon>Stephanodiscales</taxon>
        <taxon>Stephanodiscaceae</taxon>
        <taxon>Cyclotella</taxon>
    </lineage>
</organism>
<name>A0ABD3Q0I2_9STRA</name>
<dbReference type="Gene3D" id="3.40.50.300">
    <property type="entry name" value="P-loop containing nucleotide triphosphate hydrolases"/>
    <property type="match status" value="1"/>
</dbReference>
<dbReference type="Gene3D" id="2.60.120.260">
    <property type="entry name" value="Galactose-binding domain-like"/>
    <property type="match status" value="1"/>
</dbReference>
<dbReference type="AlphaFoldDB" id="A0ABD3Q0I2"/>
<dbReference type="InterPro" id="IPR001806">
    <property type="entry name" value="Small_GTPase"/>
</dbReference>
<keyword evidence="1" id="KW-0732">Signal</keyword>
<dbReference type="Pfam" id="PF13517">
    <property type="entry name" value="FG-GAP_3"/>
    <property type="match status" value="5"/>
</dbReference>
<dbReference type="InterPro" id="IPR027417">
    <property type="entry name" value="P-loop_NTPase"/>
</dbReference>